<protein>
    <recommendedName>
        <fullName evidence="3">DUF4435 domain-containing protein</fullName>
    </recommendedName>
</protein>
<dbReference type="RefSeq" id="WP_344829165.1">
    <property type="nucleotide sequence ID" value="NZ_BAAAUV010000007.1"/>
</dbReference>
<reference evidence="2" key="1">
    <citation type="journal article" date="2019" name="Int. J. Syst. Evol. Microbiol.">
        <title>The Global Catalogue of Microorganisms (GCM) 10K type strain sequencing project: providing services to taxonomists for standard genome sequencing and annotation.</title>
        <authorList>
            <consortium name="The Broad Institute Genomics Platform"/>
            <consortium name="The Broad Institute Genome Sequencing Center for Infectious Disease"/>
            <person name="Wu L."/>
            <person name="Ma J."/>
        </authorList>
    </citation>
    <scope>NUCLEOTIDE SEQUENCE [LARGE SCALE GENOMIC DNA]</scope>
    <source>
        <strain evidence="2">JCM 9377</strain>
    </source>
</reference>
<organism evidence="1 2">
    <name type="scientific">Actinocorallia longicatena</name>
    <dbReference type="NCBI Taxonomy" id="111803"/>
    <lineage>
        <taxon>Bacteria</taxon>
        <taxon>Bacillati</taxon>
        <taxon>Actinomycetota</taxon>
        <taxon>Actinomycetes</taxon>
        <taxon>Streptosporangiales</taxon>
        <taxon>Thermomonosporaceae</taxon>
        <taxon>Actinocorallia</taxon>
    </lineage>
</organism>
<dbReference type="EMBL" id="BAAAUV010000007">
    <property type="protein sequence ID" value="GAA3213897.1"/>
    <property type="molecule type" value="Genomic_DNA"/>
</dbReference>
<gene>
    <name evidence="1" type="ORF">GCM10010468_34330</name>
</gene>
<name>A0ABP6Q9W9_9ACTN</name>
<proteinExistence type="predicted"/>
<evidence type="ECO:0008006" key="3">
    <source>
        <dbReference type="Google" id="ProtNLM"/>
    </source>
</evidence>
<evidence type="ECO:0000313" key="2">
    <source>
        <dbReference type="Proteomes" id="UP001501237"/>
    </source>
</evidence>
<comment type="caution">
    <text evidence="1">The sequence shown here is derived from an EMBL/GenBank/DDBJ whole genome shotgun (WGS) entry which is preliminary data.</text>
</comment>
<accession>A0ABP6Q9W9</accession>
<dbReference type="Proteomes" id="UP001501237">
    <property type="component" value="Unassembled WGS sequence"/>
</dbReference>
<keyword evidence="2" id="KW-1185">Reference proteome</keyword>
<sequence length="285" mass="31830">MRRDVAAILIAHKFDPLRRELYVEGKKDRVFLEWATGTRKSDQALIIQIEFVDIPDCPTGGNRSRLLKFLSQVQGEAADIRGLVDADSDRLKDVIPTYPDNVWVTDWRSIESYVMTEECLDAALRLGGSIDSIDAKSALRNVMVVARWLAAVRFASESNDFRLSVSEAKWAKYIKCQPGGTLTVDQESIIVSLCQKAGISLAKASLDSVVGAIKEAEERLAKLDDLHVVHGKDFMKILTILLDRFTVNVDDAGRLLWPAFQRERLSEYPALAEVVEYLTVSTLSA</sequence>
<evidence type="ECO:0000313" key="1">
    <source>
        <dbReference type="EMBL" id="GAA3213897.1"/>
    </source>
</evidence>